<reference evidence="1 2" key="1">
    <citation type="submission" date="2020-09" db="EMBL/GenBank/DDBJ databases">
        <title>De no assembly of potato wild relative species, Solanum commersonii.</title>
        <authorList>
            <person name="Cho K."/>
        </authorList>
    </citation>
    <scope>NUCLEOTIDE SEQUENCE [LARGE SCALE GENOMIC DNA]</scope>
    <source>
        <strain evidence="1">LZ3.2</strain>
        <tissue evidence="1">Leaf</tissue>
    </source>
</reference>
<proteinExistence type="predicted"/>
<dbReference type="EMBL" id="JACXVP010000002">
    <property type="protein sequence ID" value="KAG5625251.1"/>
    <property type="molecule type" value="Genomic_DNA"/>
</dbReference>
<evidence type="ECO:0000313" key="2">
    <source>
        <dbReference type="Proteomes" id="UP000824120"/>
    </source>
</evidence>
<gene>
    <name evidence="1" type="ORF">H5410_010469</name>
</gene>
<sequence length="199" mass="22952">MVDVPRVAGTKIQLSHITTFSAEPPRSLLMHSDPPYVELLRDRIGKPCLLLNVLTFQSWKHISTEGLKVPIRVEIGQLQISLNNLMTRRACLNLKHLKEVYKQCQKQGRIAMYAILETEECQKQPITELLEAANQASHLIKSVQTQQFKGKKCIPQPQTFKEHCHLDRLERKDDEVIRQNPPTCRIALTRKKQRKSNNV</sequence>
<comment type="caution">
    <text evidence="1">The sequence shown here is derived from an EMBL/GenBank/DDBJ whole genome shotgun (WGS) entry which is preliminary data.</text>
</comment>
<protein>
    <submittedName>
        <fullName evidence="1">Uncharacterized protein</fullName>
    </submittedName>
</protein>
<organism evidence="1 2">
    <name type="scientific">Solanum commersonii</name>
    <name type="common">Commerson's wild potato</name>
    <name type="synonym">Commerson's nightshade</name>
    <dbReference type="NCBI Taxonomy" id="4109"/>
    <lineage>
        <taxon>Eukaryota</taxon>
        <taxon>Viridiplantae</taxon>
        <taxon>Streptophyta</taxon>
        <taxon>Embryophyta</taxon>
        <taxon>Tracheophyta</taxon>
        <taxon>Spermatophyta</taxon>
        <taxon>Magnoliopsida</taxon>
        <taxon>eudicotyledons</taxon>
        <taxon>Gunneridae</taxon>
        <taxon>Pentapetalae</taxon>
        <taxon>asterids</taxon>
        <taxon>lamiids</taxon>
        <taxon>Solanales</taxon>
        <taxon>Solanaceae</taxon>
        <taxon>Solanoideae</taxon>
        <taxon>Solaneae</taxon>
        <taxon>Solanum</taxon>
    </lineage>
</organism>
<dbReference type="Proteomes" id="UP000824120">
    <property type="component" value="Chromosome 2"/>
</dbReference>
<keyword evidence="2" id="KW-1185">Reference proteome</keyword>
<name>A0A9J6ALU3_SOLCO</name>
<evidence type="ECO:0000313" key="1">
    <source>
        <dbReference type="EMBL" id="KAG5625251.1"/>
    </source>
</evidence>
<dbReference type="AlphaFoldDB" id="A0A9J6ALU3"/>
<accession>A0A9J6ALU3</accession>